<organism evidence="1 2">
    <name type="scientific">Tanacetum coccineum</name>
    <dbReference type="NCBI Taxonomy" id="301880"/>
    <lineage>
        <taxon>Eukaryota</taxon>
        <taxon>Viridiplantae</taxon>
        <taxon>Streptophyta</taxon>
        <taxon>Embryophyta</taxon>
        <taxon>Tracheophyta</taxon>
        <taxon>Spermatophyta</taxon>
        <taxon>Magnoliopsida</taxon>
        <taxon>eudicotyledons</taxon>
        <taxon>Gunneridae</taxon>
        <taxon>Pentapetalae</taxon>
        <taxon>asterids</taxon>
        <taxon>campanulids</taxon>
        <taxon>Asterales</taxon>
        <taxon>Asteraceae</taxon>
        <taxon>Asteroideae</taxon>
        <taxon>Anthemideae</taxon>
        <taxon>Anthemidinae</taxon>
        <taxon>Tanacetum</taxon>
    </lineage>
</organism>
<name>A0ABQ5DRY5_9ASTR</name>
<reference evidence="1" key="2">
    <citation type="submission" date="2022-01" db="EMBL/GenBank/DDBJ databases">
        <authorList>
            <person name="Yamashiro T."/>
            <person name="Shiraishi A."/>
            <person name="Satake H."/>
            <person name="Nakayama K."/>
        </authorList>
    </citation>
    <scope>NUCLEOTIDE SEQUENCE</scope>
</reference>
<accession>A0ABQ5DRY5</accession>
<sequence length="196" mass="22513">MVETFSGVGADGCVVMRALFSSSRISFRSRRKYMLVTWAMIHLISAKLRGFLLGDMFLPIVRSKEECDVIKLVPKSKGSKADVPLRGNMSWGWRKILQIRPLVREFIWHNIGDGALTSLWYDRWCYSSPLANSISTRDMYRAGLNPFSKAQDIFLNNSWSWPQELIDKYPFLGSISMPNHTNRADLLEWCDENGNV</sequence>
<proteinExistence type="predicted"/>
<comment type="caution">
    <text evidence="1">The sequence shown here is derived from an EMBL/GenBank/DDBJ whole genome shotgun (WGS) entry which is preliminary data.</text>
</comment>
<gene>
    <name evidence="1" type="ORF">Tco_0941557</name>
</gene>
<protein>
    <recommendedName>
        <fullName evidence="3">Reverse transcriptase zinc-binding domain-containing protein</fullName>
    </recommendedName>
</protein>
<reference evidence="1" key="1">
    <citation type="journal article" date="2022" name="Int. J. Mol. Sci.">
        <title>Draft Genome of Tanacetum Coccineum: Genomic Comparison of Closely Related Tanacetum-Family Plants.</title>
        <authorList>
            <person name="Yamashiro T."/>
            <person name="Shiraishi A."/>
            <person name="Nakayama K."/>
            <person name="Satake H."/>
        </authorList>
    </citation>
    <scope>NUCLEOTIDE SEQUENCE</scope>
</reference>
<dbReference type="EMBL" id="BQNB010015583">
    <property type="protein sequence ID" value="GJT41692.1"/>
    <property type="molecule type" value="Genomic_DNA"/>
</dbReference>
<evidence type="ECO:0000313" key="1">
    <source>
        <dbReference type="EMBL" id="GJT41692.1"/>
    </source>
</evidence>
<evidence type="ECO:0008006" key="3">
    <source>
        <dbReference type="Google" id="ProtNLM"/>
    </source>
</evidence>
<evidence type="ECO:0000313" key="2">
    <source>
        <dbReference type="Proteomes" id="UP001151760"/>
    </source>
</evidence>
<keyword evidence="2" id="KW-1185">Reference proteome</keyword>
<dbReference type="Proteomes" id="UP001151760">
    <property type="component" value="Unassembled WGS sequence"/>
</dbReference>